<protein>
    <submittedName>
        <fullName evidence="2">Uncharacterized protein</fullName>
    </submittedName>
</protein>
<organism evidence="2">
    <name type="scientific">marine sediment metagenome</name>
    <dbReference type="NCBI Taxonomy" id="412755"/>
    <lineage>
        <taxon>unclassified sequences</taxon>
        <taxon>metagenomes</taxon>
        <taxon>ecological metagenomes</taxon>
    </lineage>
</organism>
<name>X1SVS7_9ZZZZ</name>
<accession>X1SVS7</accession>
<gene>
    <name evidence="2" type="ORF">S12H4_07017</name>
</gene>
<proteinExistence type="predicted"/>
<dbReference type="AlphaFoldDB" id="X1SVS7"/>
<keyword evidence="1" id="KW-0175">Coiled coil</keyword>
<evidence type="ECO:0000313" key="2">
    <source>
        <dbReference type="EMBL" id="GAI71919.1"/>
    </source>
</evidence>
<reference evidence="2" key="1">
    <citation type="journal article" date="2014" name="Front. Microbiol.">
        <title>High frequency of phylogenetically diverse reductive dehalogenase-homologous genes in deep subseafloor sedimentary metagenomes.</title>
        <authorList>
            <person name="Kawai M."/>
            <person name="Futagami T."/>
            <person name="Toyoda A."/>
            <person name="Takaki Y."/>
            <person name="Nishi S."/>
            <person name="Hori S."/>
            <person name="Arai W."/>
            <person name="Tsubouchi T."/>
            <person name="Morono Y."/>
            <person name="Uchiyama I."/>
            <person name="Ito T."/>
            <person name="Fujiyama A."/>
            <person name="Inagaki F."/>
            <person name="Takami H."/>
        </authorList>
    </citation>
    <scope>NUCLEOTIDE SEQUENCE</scope>
    <source>
        <strain evidence="2">Expedition CK06-06</strain>
    </source>
</reference>
<dbReference type="EMBL" id="BARW01002539">
    <property type="protein sequence ID" value="GAI71919.1"/>
    <property type="molecule type" value="Genomic_DNA"/>
</dbReference>
<feature type="coiled-coil region" evidence="1">
    <location>
        <begin position="18"/>
        <end position="45"/>
    </location>
</feature>
<comment type="caution">
    <text evidence="2">The sequence shown here is derived from an EMBL/GenBank/DDBJ whole genome shotgun (WGS) entry which is preliminary data.</text>
</comment>
<sequence>MDRKGRSSYEFINYCQKCWEEKKRNDEIKRQKEQEEQRKKRKKRVILQRKLEKFDYEPTPIKQAMTKFREQIKIGNSDKWIRDDIIQNFKDILKVEKTRNRWYCCKNRLELIDFRLYH</sequence>
<evidence type="ECO:0000256" key="1">
    <source>
        <dbReference type="SAM" id="Coils"/>
    </source>
</evidence>